<reference evidence="6 7" key="1">
    <citation type="submission" date="2017-06" db="EMBL/GenBank/DDBJ databases">
        <title>Genome of Fusarium nygamai isolate CS10214.</title>
        <authorList>
            <person name="Gardiner D.M."/>
            <person name="Obanor F."/>
            <person name="Kazan K."/>
        </authorList>
    </citation>
    <scope>NUCLEOTIDE SEQUENCE [LARGE SCALE GENOMIC DNA]</scope>
    <source>
        <strain evidence="6 7">CS10214</strain>
    </source>
</reference>
<dbReference type="STRING" id="42673.A0A2K0VZI5"/>
<dbReference type="GO" id="GO:0019878">
    <property type="term" value="P:lysine biosynthetic process via aminoadipic acid"/>
    <property type="evidence" value="ECO:0007669"/>
    <property type="project" value="TreeGrafter"/>
</dbReference>
<dbReference type="InterPro" id="IPR051168">
    <property type="entry name" value="AASS"/>
</dbReference>
<dbReference type="OrthoDB" id="10059875at2759"/>
<evidence type="ECO:0000256" key="2">
    <source>
        <dbReference type="ARBA" id="ARBA00023154"/>
    </source>
</evidence>
<accession>A0A2K0VZI5</accession>
<dbReference type="AlphaFoldDB" id="A0A2K0VZI5"/>
<evidence type="ECO:0000259" key="4">
    <source>
        <dbReference type="Pfam" id="PF03435"/>
    </source>
</evidence>
<dbReference type="PANTHER" id="PTHR11133">
    <property type="entry name" value="SACCHAROPINE DEHYDROGENASE"/>
    <property type="match status" value="1"/>
</dbReference>
<organism evidence="6 7">
    <name type="scientific">Gibberella nygamai</name>
    <name type="common">Bean root rot disease fungus</name>
    <name type="synonym">Fusarium nygamai</name>
    <dbReference type="NCBI Taxonomy" id="42673"/>
    <lineage>
        <taxon>Eukaryota</taxon>
        <taxon>Fungi</taxon>
        <taxon>Dikarya</taxon>
        <taxon>Ascomycota</taxon>
        <taxon>Pezizomycotina</taxon>
        <taxon>Sordariomycetes</taxon>
        <taxon>Hypocreomycetidae</taxon>
        <taxon>Hypocreales</taxon>
        <taxon>Nectriaceae</taxon>
        <taxon>Fusarium</taxon>
        <taxon>Fusarium fujikuroi species complex</taxon>
    </lineage>
</organism>
<feature type="domain" description="Saccharopine dehydrogenase-like C-terminal" evidence="5">
    <location>
        <begin position="185"/>
        <end position="313"/>
    </location>
</feature>
<evidence type="ECO:0000256" key="3">
    <source>
        <dbReference type="SAM" id="SignalP"/>
    </source>
</evidence>
<evidence type="ECO:0000256" key="1">
    <source>
        <dbReference type="ARBA" id="ARBA00023002"/>
    </source>
</evidence>
<dbReference type="InterPro" id="IPR005097">
    <property type="entry name" value="Sacchrp_dh_NADP-bd"/>
</dbReference>
<dbReference type="Gene3D" id="3.40.50.720">
    <property type="entry name" value="NAD(P)-binding Rossmann-like Domain"/>
    <property type="match status" value="1"/>
</dbReference>
<evidence type="ECO:0000259" key="5">
    <source>
        <dbReference type="Pfam" id="PF16653"/>
    </source>
</evidence>
<keyword evidence="2" id="KW-0457">Lysine biosynthesis</keyword>
<sequence>MLFAVFEWSLSIIIELEIIFAQELEVVPIIAPKLIIVPEKKILSLGSNVLKKPCVDYLLQDKNNVLTIACRTLASAENIAARRSLAKAVALGVASLDIDHGTAKHDLVISLVSFAHHATIVRSATKSKTGIATTSYVSPAICGVDNQAKAVDITVLSDVGVDPGVDRLYTIKTVGEPRGPRKGWKARTIIRGSFRGNGNSALAKPLINLSWLDTGSKAWLKEGIKWSHIRQKLTGADSAAAANLLANADEPCNRRSPEERRRILAGLKWMGLFSDGVAAGGDSPFDSLSDQMNKLCSFHAGERDLVMLQHKFVLD</sequence>
<dbReference type="InterPro" id="IPR036291">
    <property type="entry name" value="NAD(P)-bd_dom_sf"/>
</dbReference>
<dbReference type="SUPFAM" id="SSF51735">
    <property type="entry name" value="NAD(P)-binding Rossmann-fold domains"/>
    <property type="match status" value="1"/>
</dbReference>
<dbReference type="PANTHER" id="PTHR11133:SF22">
    <property type="entry name" value="ALPHA-AMINOADIPIC SEMIALDEHYDE SYNTHASE, MITOCHONDRIAL"/>
    <property type="match status" value="1"/>
</dbReference>
<keyword evidence="7" id="KW-1185">Reference proteome</keyword>
<dbReference type="GO" id="GO:0004753">
    <property type="term" value="F:saccharopine dehydrogenase activity"/>
    <property type="evidence" value="ECO:0007669"/>
    <property type="project" value="TreeGrafter"/>
</dbReference>
<dbReference type="GO" id="GO:0005737">
    <property type="term" value="C:cytoplasm"/>
    <property type="evidence" value="ECO:0007669"/>
    <property type="project" value="TreeGrafter"/>
</dbReference>
<evidence type="ECO:0000313" key="7">
    <source>
        <dbReference type="Proteomes" id="UP000236664"/>
    </source>
</evidence>
<gene>
    <name evidence="6" type="ORF">FNYG_11245</name>
</gene>
<feature type="signal peptide" evidence="3">
    <location>
        <begin position="1"/>
        <end position="21"/>
    </location>
</feature>
<dbReference type="Pfam" id="PF16653">
    <property type="entry name" value="Sacchrp_dh_C"/>
    <property type="match status" value="1"/>
</dbReference>
<dbReference type="InterPro" id="IPR032095">
    <property type="entry name" value="Sacchrp_dh-like_C"/>
</dbReference>
<comment type="caution">
    <text evidence="6">The sequence shown here is derived from an EMBL/GenBank/DDBJ whole genome shotgun (WGS) entry which is preliminary data.</text>
</comment>
<protein>
    <submittedName>
        <fullName evidence="6">Uncharacterized protein</fullName>
    </submittedName>
</protein>
<keyword evidence="2" id="KW-0028">Amino-acid biosynthesis</keyword>
<proteinExistence type="predicted"/>
<feature type="domain" description="Saccharopine dehydrogenase NADP binding" evidence="4">
    <location>
        <begin position="54"/>
        <end position="155"/>
    </location>
</feature>
<keyword evidence="1" id="KW-0560">Oxidoreductase</keyword>
<evidence type="ECO:0000313" key="6">
    <source>
        <dbReference type="EMBL" id="PNP75441.1"/>
    </source>
</evidence>
<dbReference type="Gene3D" id="1.10.1870.10">
    <property type="entry name" value="Domain 3, Saccharopine reductase"/>
    <property type="match status" value="1"/>
</dbReference>
<name>A0A2K0VZI5_GIBNY</name>
<dbReference type="Proteomes" id="UP000236664">
    <property type="component" value="Unassembled WGS sequence"/>
</dbReference>
<dbReference type="SUPFAM" id="SSF55347">
    <property type="entry name" value="Glyceraldehyde-3-phosphate dehydrogenase-like, C-terminal domain"/>
    <property type="match status" value="1"/>
</dbReference>
<dbReference type="Pfam" id="PF03435">
    <property type="entry name" value="Sacchrp_dh_NADP"/>
    <property type="match status" value="1"/>
</dbReference>
<dbReference type="EMBL" id="MTQA01000169">
    <property type="protein sequence ID" value="PNP75441.1"/>
    <property type="molecule type" value="Genomic_DNA"/>
</dbReference>
<keyword evidence="3" id="KW-0732">Signal</keyword>
<feature type="chain" id="PRO_5014320037" evidence="3">
    <location>
        <begin position="22"/>
        <end position="315"/>
    </location>
</feature>